<evidence type="ECO:0000313" key="2">
    <source>
        <dbReference type="Proteomes" id="UP000597444"/>
    </source>
</evidence>
<gene>
    <name evidence="1" type="ORF">KSF_008120</name>
</gene>
<reference evidence="1" key="1">
    <citation type="submission" date="2020-10" db="EMBL/GenBank/DDBJ databases">
        <title>Taxonomic study of unclassified bacteria belonging to the class Ktedonobacteria.</title>
        <authorList>
            <person name="Yabe S."/>
            <person name="Wang C.M."/>
            <person name="Zheng Y."/>
            <person name="Sakai Y."/>
            <person name="Cavaletti L."/>
            <person name="Monciardini P."/>
            <person name="Donadio S."/>
        </authorList>
    </citation>
    <scope>NUCLEOTIDE SEQUENCE</scope>
    <source>
        <strain evidence="1">ID150040</strain>
    </source>
</reference>
<dbReference type="Proteomes" id="UP000597444">
    <property type="component" value="Unassembled WGS sequence"/>
</dbReference>
<keyword evidence="2" id="KW-1185">Reference proteome</keyword>
<comment type="caution">
    <text evidence="1">The sequence shown here is derived from an EMBL/GenBank/DDBJ whole genome shotgun (WGS) entry which is preliminary data.</text>
</comment>
<dbReference type="AlphaFoldDB" id="A0A8J3I8E9"/>
<evidence type="ECO:0000313" key="1">
    <source>
        <dbReference type="EMBL" id="GHO90764.1"/>
    </source>
</evidence>
<protein>
    <submittedName>
        <fullName evidence="1">Uncharacterized protein</fullName>
    </submittedName>
</protein>
<organism evidence="1 2">
    <name type="scientific">Reticulibacter mediterranei</name>
    <dbReference type="NCBI Taxonomy" id="2778369"/>
    <lineage>
        <taxon>Bacteria</taxon>
        <taxon>Bacillati</taxon>
        <taxon>Chloroflexota</taxon>
        <taxon>Ktedonobacteria</taxon>
        <taxon>Ktedonobacterales</taxon>
        <taxon>Reticulibacteraceae</taxon>
        <taxon>Reticulibacter</taxon>
    </lineage>
</organism>
<dbReference type="EMBL" id="BNJK01000001">
    <property type="protein sequence ID" value="GHO90764.1"/>
    <property type="molecule type" value="Genomic_DNA"/>
</dbReference>
<sequence>MAGVLYTRNYAPVVFDFEQPASRDVTESVVTLAHLARFLIVDLTDPNSVPHEVASLVPHCIVPVQPLLQAGTTAEYSLFQDLRRRYHWVLPTHQYQSVAHLLAAMQEQVIAPAEEKARELE</sequence>
<proteinExistence type="predicted"/>
<name>A0A8J3I8E9_9CHLR</name>
<accession>A0A8J3I8E9</accession>